<sequence length="508" mass="55106">MRRLNTLANRRTMGGQAMVLGLVMLLVLCVGTIILFDTGQTVNKKVQLVNAADAAAYSVAVQQARALNFVAYTNRARVANEVAIAQLIGLYSWMNQMHTTTIVFEKTMNVLSAIPYVGAVFKALATVFKAAGQGLKIARRTFHATVQNVALPALDGLNGALARSATAVLDGVARVDGVLVAREVVRRNAPDADLSGVGSGVLTSQLLTAKRSFIDTHRIPRSRNGGATQGSATDRASADRFRNVVMQSRDPFSKDRGNHDWNLFLIKFNQSGGTDMVDYNRWAAADTLGLEVNLPFLSDIEAPLGWGGAQAVKRYQQQAFMPGFDNGYGWVSEFENNRRFRPYGDIRRENRIPSSFVDGDPNVALDGGKKQGAYFTGYDGLRDYYDVKPNHALTPYTEPGSRDDPGKATGPIFTVHVETDVANARTSAAIDGIGGPAGSPMAMEDRAANGKIAALASGQVYFSRPSNYSLFQRKDGRVEVGNLFSPYWQARLVDTPTSVELLLGITRL</sequence>
<keyword evidence="1" id="KW-1133">Transmembrane helix</keyword>
<dbReference type="EMBL" id="JAPCHY010000010">
    <property type="protein sequence ID" value="MCW4473337.1"/>
    <property type="molecule type" value="Genomic_DNA"/>
</dbReference>
<dbReference type="Pfam" id="PF13400">
    <property type="entry name" value="Tad"/>
    <property type="match status" value="1"/>
</dbReference>
<evidence type="ECO:0000256" key="1">
    <source>
        <dbReference type="SAM" id="Phobius"/>
    </source>
</evidence>
<keyword evidence="1" id="KW-0472">Membrane</keyword>
<protein>
    <submittedName>
        <fullName evidence="3">Pilus assembly protein TadG-related protein</fullName>
    </submittedName>
</protein>
<organism evidence="3 4">
    <name type="scientific">Xanthomonas chitinilytica</name>
    <dbReference type="NCBI Taxonomy" id="2989819"/>
    <lineage>
        <taxon>Bacteria</taxon>
        <taxon>Pseudomonadati</taxon>
        <taxon>Pseudomonadota</taxon>
        <taxon>Gammaproteobacteria</taxon>
        <taxon>Lysobacterales</taxon>
        <taxon>Lysobacteraceae</taxon>
        <taxon>Xanthomonas</taxon>
    </lineage>
</organism>
<keyword evidence="1" id="KW-0812">Transmembrane</keyword>
<evidence type="ECO:0000313" key="4">
    <source>
        <dbReference type="Proteomes" id="UP001209922"/>
    </source>
</evidence>
<name>A0ABT3JXW2_9XANT</name>
<proteinExistence type="predicted"/>
<feature type="domain" description="Putative Flp pilus-assembly TadG-like N-terminal" evidence="2">
    <location>
        <begin position="15"/>
        <end position="61"/>
    </location>
</feature>
<dbReference type="InterPro" id="IPR028087">
    <property type="entry name" value="Tad_N"/>
</dbReference>
<dbReference type="RefSeq" id="WP_265128321.1">
    <property type="nucleotide sequence ID" value="NZ_JAPCHY010000010.1"/>
</dbReference>
<comment type="caution">
    <text evidence="3">The sequence shown here is derived from an EMBL/GenBank/DDBJ whole genome shotgun (WGS) entry which is preliminary data.</text>
</comment>
<feature type="transmembrane region" description="Helical" evidence="1">
    <location>
        <begin position="12"/>
        <end position="36"/>
    </location>
</feature>
<gene>
    <name evidence="3" type="ORF">OK345_12570</name>
</gene>
<dbReference type="Proteomes" id="UP001209922">
    <property type="component" value="Unassembled WGS sequence"/>
</dbReference>
<evidence type="ECO:0000259" key="2">
    <source>
        <dbReference type="Pfam" id="PF13400"/>
    </source>
</evidence>
<keyword evidence="4" id="KW-1185">Reference proteome</keyword>
<reference evidence="3 4" key="1">
    <citation type="submission" date="2022-10" db="EMBL/GenBank/DDBJ databases">
        <title>Xanthomonas sp. H13-6.</title>
        <authorList>
            <person name="Liu X."/>
            <person name="Deng Z."/>
            <person name="Jiang Y."/>
            <person name="Yu T."/>
            <person name="Ai J."/>
        </authorList>
    </citation>
    <scope>NUCLEOTIDE SEQUENCE [LARGE SCALE GENOMIC DNA]</scope>
    <source>
        <strain evidence="3 4">H13-6</strain>
    </source>
</reference>
<accession>A0ABT3JXW2</accession>
<evidence type="ECO:0000313" key="3">
    <source>
        <dbReference type="EMBL" id="MCW4473337.1"/>
    </source>
</evidence>